<dbReference type="RefSeq" id="WP_006568325.1">
    <property type="nucleotide sequence ID" value="NZ_CACRSQ010000010.1"/>
</dbReference>
<dbReference type="InterPro" id="IPR045738">
    <property type="entry name" value="DUF6088"/>
</dbReference>
<dbReference type="AlphaFoldDB" id="A0A6N2WED2"/>
<dbReference type="Pfam" id="PF19570">
    <property type="entry name" value="DUF6088"/>
    <property type="match status" value="1"/>
</dbReference>
<accession>A0A6N2WED2</accession>
<proteinExistence type="predicted"/>
<reference evidence="1" key="1">
    <citation type="submission" date="2019-11" db="EMBL/GenBank/DDBJ databases">
        <authorList>
            <person name="Feng L."/>
        </authorList>
    </citation>
    <scope>NUCLEOTIDE SEQUENCE</scope>
    <source>
        <strain evidence="1">AcaccaeLFYP115</strain>
    </source>
</reference>
<dbReference type="EMBL" id="CACRSQ010000010">
    <property type="protein sequence ID" value="VYT40865.1"/>
    <property type="molecule type" value="Genomic_DNA"/>
</dbReference>
<protein>
    <submittedName>
        <fullName evidence="1">Uncharacterized protein</fullName>
    </submittedName>
</protein>
<organism evidence="1">
    <name type="scientific">Anaerostipes caccae</name>
    <dbReference type="NCBI Taxonomy" id="105841"/>
    <lineage>
        <taxon>Bacteria</taxon>
        <taxon>Bacillati</taxon>
        <taxon>Bacillota</taxon>
        <taxon>Clostridia</taxon>
        <taxon>Lachnospirales</taxon>
        <taxon>Lachnospiraceae</taxon>
        <taxon>Anaerostipes</taxon>
    </lineage>
</organism>
<sequence length="220" mass="25194">MEKPIYREILLQYINKQEPEQPILTERIAKYAAVCLGVDEDKVKKAVNVNMARLEKADLLIRVTKGVYCRKIKTPFGYYRPNKETVFCNQLLRDDTGAIGYETGLSALNKLGLVSQMPNRRSIATNLHNKRVPKEFQVDVRKPVTTITESNYKYLQFLDAVRGLAHAPVDVLKPELVLRGTAKDFDLNTDILILFARKYYNQKTLLKTIDILLEGVYETA</sequence>
<evidence type="ECO:0000313" key="1">
    <source>
        <dbReference type="EMBL" id="VYT40865.1"/>
    </source>
</evidence>
<name>A0A6N2WED2_9FIRM</name>
<gene>
    <name evidence="1" type="ORF">ACLFYP115_03311</name>
</gene>